<evidence type="ECO:0000313" key="2">
    <source>
        <dbReference type="Proteomes" id="UP001164250"/>
    </source>
</evidence>
<name>A0ACC1A9I6_9ROSI</name>
<proteinExistence type="predicted"/>
<dbReference type="Proteomes" id="UP001164250">
    <property type="component" value="Chromosome 12"/>
</dbReference>
<protein>
    <submittedName>
        <fullName evidence="1">Uncharacterized protein</fullName>
    </submittedName>
</protein>
<dbReference type="EMBL" id="CM047908">
    <property type="protein sequence ID" value="KAJ0082456.1"/>
    <property type="molecule type" value="Genomic_DNA"/>
</dbReference>
<reference evidence="2" key="1">
    <citation type="journal article" date="2023" name="G3 (Bethesda)">
        <title>Genome assembly and association tests identify interacting loci associated with vigor, precocity, and sex in interspecific pistachio rootstocks.</title>
        <authorList>
            <person name="Palmer W."/>
            <person name="Jacygrad E."/>
            <person name="Sagayaradj S."/>
            <person name="Cavanaugh K."/>
            <person name="Han R."/>
            <person name="Bertier L."/>
            <person name="Beede B."/>
            <person name="Kafkas S."/>
            <person name="Golino D."/>
            <person name="Preece J."/>
            <person name="Michelmore R."/>
        </authorList>
    </citation>
    <scope>NUCLEOTIDE SEQUENCE [LARGE SCALE GENOMIC DNA]</scope>
</reference>
<gene>
    <name evidence="1" type="ORF">Patl1_09684</name>
</gene>
<organism evidence="1 2">
    <name type="scientific">Pistacia atlantica</name>
    <dbReference type="NCBI Taxonomy" id="434234"/>
    <lineage>
        <taxon>Eukaryota</taxon>
        <taxon>Viridiplantae</taxon>
        <taxon>Streptophyta</taxon>
        <taxon>Embryophyta</taxon>
        <taxon>Tracheophyta</taxon>
        <taxon>Spermatophyta</taxon>
        <taxon>Magnoliopsida</taxon>
        <taxon>eudicotyledons</taxon>
        <taxon>Gunneridae</taxon>
        <taxon>Pentapetalae</taxon>
        <taxon>rosids</taxon>
        <taxon>malvids</taxon>
        <taxon>Sapindales</taxon>
        <taxon>Anacardiaceae</taxon>
        <taxon>Pistacia</taxon>
    </lineage>
</organism>
<evidence type="ECO:0000313" key="1">
    <source>
        <dbReference type="EMBL" id="KAJ0082456.1"/>
    </source>
</evidence>
<sequence>MSNNSTNDHPSTLIHPGNRPKRHWRRIFLVFQATRILNSITNNIDNRSLMPDNNSMSTLTCTVPPAHDEGICPTVPQPTSEIQPDDCENQFPMETIARIVNEEDFSSLTEFGGVQGTADALNTHLENGIPGDTEDLHQRSMYSRYGNMQPTSARTFLVVLWGSSMTLNIILLINCGYLSLGFGIKEEGPKRGWKECHLSLLFLLFTGIKRWYLVRPLSWSHLLVSLWALHQPSALT</sequence>
<comment type="caution">
    <text evidence="1">The sequence shown here is derived from an EMBL/GenBank/DDBJ whole genome shotgun (WGS) entry which is preliminary data.</text>
</comment>
<keyword evidence="2" id="KW-1185">Reference proteome</keyword>
<accession>A0ACC1A9I6</accession>